<name>D6ZF50_SEGRD</name>
<dbReference type="AlphaFoldDB" id="D6ZF50"/>
<reference evidence="2 3" key="1">
    <citation type="journal article" date="2010" name="Stand. Genomic Sci.">
        <title>Complete genome sequence of Segniliparus rotundus type strain (CDC 1076).</title>
        <authorList>
            <person name="Sikorski J."/>
            <person name="Lapidus A."/>
            <person name="Copeland A."/>
            <person name="Misra M."/>
            <person name="Glavina Del Rio T."/>
            <person name="Nolan M."/>
            <person name="Lucas S."/>
            <person name="Chen F."/>
            <person name="Tice H."/>
            <person name="Cheng J.F."/>
            <person name="Jando M."/>
            <person name="Schneider S."/>
            <person name="Bruce D."/>
            <person name="Goodwin L."/>
            <person name="Pitluck S."/>
            <person name="Liolios K."/>
            <person name="Mikhailova N."/>
            <person name="Pati A."/>
            <person name="Ivanova N."/>
            <person name="Mavromatis K."/>
            <person name="Chen A."/>
            <person name="Palaniappan K."/>
            <person name="Chertkov O."/>
            <person name="Land M."/>
            <person name="Hauser L."/>
            <person name="Chang Y.J."/>
            <person name="Jeffries C.D."/>
            <person name="Brettin T."/>
            <person name="Detter J.C."/>
            <person name="Han C."/>
            <person name="Rohde M."/>
            <person name="Goker M."/>
            <person name="Bristow J."/>
            <person name="Eisen J.A."/>
            <person name="Markowitz V."/>
            <person name="Hugenholtz P."/>
            <person name="Kyrpides N.C."/>
            <person name="Klenk H.P."/>
        </authorList>
    </citation>
    <scope>NUCLEOTIDE SEQUENCE [LARGE SCALE GENOMIC DNA]</scope>
    <source>
        <strain evidence="3">ATCC BAA-972 / CDC 1076 / CIP 108378 / DSM 44985 / JCM 13578</strain>
    </source>
</reference>
<dbReference type="STRING" id="640132.Srot_1101"/>
<dbReference type="KEGG" id="srt:Srot_1101"/>
<dbReference type="HOGENOM" id="CLU_495919_0_0_11"/>
<dbReference type="RefSeq" id="WP_013138030.1">
    <property type="nucleotide sequence ID" value="NC_014168.1"/>
</dbReference>
<organism evidence="2 3">
    <name type="scientific">Segniliparus rotundus (strain ATCC BAA-972 / CDC 1076 / CIP 108378 / DSM 44985 / JCM 13578)</name>
    <dbReference type="NCBI Taxonomy" id="640132"/>
    <lineage>
        <taxon>Bacteria</taxon>
        <taxon>Bacillati</taxon>
        <taxon>Actinomycetota</taxon>
        <taxon>Actinomycetes</taxon>
        <taxon>Mycobacteriales</taxon>
        <taxon>Segniliparaceae</taxon>
        <taxon>Segniliparus</taxon>
    </lineage>
</organism>
<dbReference type="EMBL" id="CP001958">
    <property type="protein sequence ID" value="ADG97574.1"/>
    <property type="molecule type" value="Genomic_DNA"/>
</dbReference>
<dbReference type="Proteomes" id="UP000002247">
    <property type="component" value="Chromosome"/>
</dbReference>
<evidence type="ECO:0000256" key="1">
    <source>
        <dbReference type="SAM" id="MobiDB-lite"/>
    </source>
</evidence>
<evidence type="ECO:0000313" key="3">
    <source>
        <dbReference type="Proteomes" id="UP000002247"/>
    </source>
</evidence>
<sequence length="537" mass="54496">MAPLAPDPQALYDAGKKVVDASGVLNGALAALVGQLGGSSGMCGDDPSGVEVAHAYNEAAKALVLAVVDTINGSARIGDGCQASAANYANANHASSMGPSTASPLEFPAPTAPKSSRLPPSAEGGQGTPGWLKAIESLIGMLVPNGKPEQMRAAAGVWKQMAEACHTAAAALSGPKDVAADQRIPEAEKMGAAFTTAISSLEAAGTQCSSIAGKLETYAAHVQDVQDKIHDLASKLGNPESLLHAGWDWLHGRKAEVQRIIDDIKAIVNNFKAEASSVAHLLAPLVAEAEAFGKQMLAYADMAVQQVENLAYNVAAETVNTAATWAYAAATHPGDVLMVAGGLALADLGVGGEVGGVALDATGVGAVVGVPANVVSAGAIATGVTAAGAGIADLGQAADKHQVTVMEYRGQPRTPDGKFAGGSGYGKDAEAKGLADYQEENPGRPLTTDKRAIQVTGKDGQPVNTYPDGLAKKPDGTYEAVEVKSGSASLTPNQQALRDQIARGEPVYATVVEGGEAKTVQVTSFRRMDVASEGPGH</sequence>
<evidence type="ECO:0000313" key="2">
    <source>
        <dbReference type="EMBL" id="ADG97574.1"/>
    </source>
</evidence>
<proteinExistence type="predicted"/>
<dbReference type="eggNOG" id="COG0803">
    <property type="taxonomic scope" value="Bacteria"/>
</dbReference>
<keyword evidence="3" id="KW-1185">Reference proteome</keyword>
<gene>
    <name evidence="2" type="ordered locus">Srot_1101</name>
</gene>
<protein>
    <submittedName>
        <fullName evidence="2">Uncharacterized protein</fullName>
    </submittedName>
</protein>
<feature type="region of interest" description="Disordered" evidence="1">
    <location>
        <begin position="93"/>
        <end position="129"/>
    </location>
</feature>
<accession>D6ZF50</accession>